<feature type="region of interest" description="Disordered" evidence="1">
    <location>
        <begin position="55"/>
        <end position="88"/>
    </location>
</feature>
<proteinExistence type="predicted"/>
<protein>
    <submittedName>
        <fullName evidence="2">Uncharacterized protein</fullName>
    </submittedName>
</protein>
<dbReference type="Proteomes" id="UP000828251">
    <property type="component" value="Unassembled WGS sequence"/>
</dbReference>
<dbReference type="AlphaFoldDB" id="A0A9D3UK74"/>
<evidence type="ECO:0000313" key="3">
    <source>
        <dbReference type="Proteomes" id="UP000828251"/>
    </source>
</evidence>
<sequence length="88" mass="10317">MDNIIKFLIERRGEWKCRPGTDIPTSFNQGIMFPKAKMWIQFLCTHIAPTLNVSNTHLEQEEEEHESEAEEGVEEGEEDDEMDFEEDD</sequence>
<dbReference type="OrthoDB" id="10413115at2759"/>
<dbReference type="EMBL" id="JAIQCV010000011">
    <property type="protein sequence ID" value="KAH1046676.1"/>
    <property type="molecule type" value="Genomic_DNA"/>
</dbReference>
<organism evidence="2 3">
    <name type="scientific">Gossypium stocksii</name>
    <dbReference type="NCBI Taxonomy" id="47602"/>
    <lineage>
        <taxon>Eukaryota</taxon>
        <taxon>Viridiplantae</taxon>
        <taxon>Streptophyta</taxon>
        <taxon>Embryophyta</taxon>
        <taxon>Tracheophyta</taxon>
        <taxon>Spermatophyta</taxon>
        <taxon>Magnoliopsida</taxon>
        <taxon>eudicotyledons</taxon>
        <taxon>Gunneridae</taxon>
        <taxon>Pentapetalae</taxon>
        <taxon>rosids</taxon>
        <taxon>malvids</taxon>
        <taxon>Malvales</taxon>
        <taxon>Malvaceae</taxon>
        <taxon>Malvoideae</taxon>
        <taxon>Gossypium</taxon>
    </lineage>
</organism>
<evidence type="ECO:0000256" key="1">
    <source>
        <dbReference type="SAM" id="MobiDB-lite"/>
    </source>
</evidence>
<evidence type="ECO:0000313" key="2">
    <source>
        <dbReference type="EMBL" id="KAH1046676.1"/>
    </source>
</evidence>
<comment type="caution">
    <text evidence="2">The sequence shown here is derived from an EMBL/GenBank/DDBJ whole genome shotgun (WGS) entry which is preliminary data.</text>
</comment>
<accession>A0A9D3UK74</accession>
<feature type="compositionally biased region" description="Acidic residues" evidence="1">
    <location>
        <begin position="60"/>
        <end position="88"/>
    </location>
</feature>
<gene>
    <name evidence="2" type="ORF">J1N35_037460</name>
</gene>
<keyword evidence="3" id="KW-1185">Reference proteome</keyword>
<name>A0A9D3UK74_9ROSI</name>
<reference evidence="2 3" key="1">
    <citation type="journal article" date="2021" name="Plant Biotechnol. J.">
        <title>Multi-omics assisted identification of the key and species-specific regulatory components of drought-tolerant mechanisms in Gossypium stocksii.</title>
        <authorList>
            <person name="Yu D."/>
            <person name="Ke L."/>
            <person name="Zhang D."/>
            <person name="Wu Y."/>
            <person name="Sun Y."/>
            <person name="Mei J."/>
            <person name="Sun J."/>
            <person name="Sun Y."/>
        </authorList>
    </citation>
    <scope>NUCLEOTIDE SEQUENCE [LARGE SCALE GENOMIC DNA]</scope>
    <source>
        <strain evidence="3">cv. E1</strain>
        <tissue evidence="2">Leaf</tissue>
    </source>
</reference>